<sequence length="195" mass="23374">MERKVFLQILKKYKNVIEIKKSDATTLKDKDIAWNNICEEYNEYNESTLISQEKNVQQLKKLWAKAISKRCLNQRETITSSNWWRTTGNTLKTYQKQSCTTDTQRKKRKLLNLSDTEENLRMQRMKQVIDQEQHLAIAKLRHEESMAKIKENHLKQLNKIEIQHKNEINNLEIEINKTKLKSLEKQYLNKENINL</sequence>
<feature type="domain" description="Myb/SANT-like DNA-binding" evidence="7">
    <location>
        <begin position="2"/>
        <end position="66"/>
    </location>
</feature>
<evidence type="ECO:0000256" key="3">
    <source>
        <dbReference type="ARBA" id="ARBA00023015"/>
    </source>
</evidence>
<evidence type="ECO:0000259" key="7">
    <source>
        <dbReference type="Pfam" id="PF13873"/>
    </source>
</evidence>
<evidence type="ECO:0000256" key="1">
    <source>
        <dbReference type="ARBA" id="ARBA00011764"/>
    </source>
</evidence>
<evidence type="ECO:0000256" key="5">
    <source>
        <dbReference type="ARBA" id="ARBA00025466"/>
    </source>
</evidence>
<organism evidence="8 9">
    <name type="scientific">Temnothorax longispinosus</name>
    <dbReference type="NCBI Taxonomy" id="300112"/>
    <lineage>
        <taxon>Eukaryota</taxon>
        <taxon>Metazoa</taxon>
        <taxon>Ecdysozoa</taxon>
        <taxon>Arthropoda</taxon>
        <taxon>Hexapoda</taxon>
        <taxon>Insecta</taxon>
        <taxon>Pterygota</taxon>
        <taxon>Neoptera</taxon>
        <taxon>Endopterygota</taxon>
        <taxon>Hymenoptera</taxon>
        <taxon>Apocrita</taxon>
        <taxon>Aculeata</taxon>
        <taxon>Formicoidea</taxon>
        <taxon>Formicidae</taxon>
        <taxon>Myrmicinae</taxon>
        <taxon>Temnothorax</taxon>
    </lineage>
</organism>
<dbReference type="EMBL" id="QBLH01000631">
    <property type="protein sequence ID" value="TGZ54600.1"/>
    <property type="molecule type" value="Genomic_DNA"/>
</dbReference>
<dbReference type="AlphaFoldDB" id="A0A4S2KX73"/>
<dbReference type="Pfam" id="PF13873">
    <property type="entry name" value="Myb_DNA-bind_5"/>
    <property type="match status" value="1"/>
</dbReference>
<evidence type="ECO:0000256" key="2">
    <source>
        <dbReference type="ARBA" id="ARBA00016807"/>
    </source>
</evidence>
<name>A0A4S2KX73_9HYME</name>
<accession>A0A4S2KX73</accession>
<comment type="subunit">
    <text evidence="1">Self-associates forming complexes of several hundred monomers.</text>
</comment>
<keyword evidence="9" id="KW-1185">Reference proteome</keyword>
<evidence type="ECO:0000313" key="9">
    <source>
        <dbReference type="Proteomes" id="UP000310200"/>
    </source>
</evidence>
<comment type="function">
    <text evidence="5">Involved in transvection phenomena (= synapsis-dependent gene expression), where the synaptic pairing of chromosomes carrying genes with which zeste interacts influences the expression of these genes. Zeste binds to DNA and stimulates transcription from a nearby promoter.</text>
</comment>
<keyword evidence="6" id="KW-0175">Coiled coil</keyword>
<dbReference type="Proteomes" id="UP000310200">
    <property type="component" value="Unassembled WGS sequence"/>
</dbReference>
<dbReference type="InterPro" id="IPR028002">
    <property type="entry name" value="Myb_DNA-bind_5"/>
</dbReference>
<feature type="coiled-coil region" evidence="6">
    <location>
        <begin position="150"/>
        <end position="181"/>
    </location>
</feature>
<evidence type="ECO:0000256" key="6">
    <source>
        <dbReference type="SAM" id="Coils"/>
    </source>
</evidence>
<dbReference type="STRING" id="300112.A0A4S2KX73"/>
<comment type="caution">
    <text evidence="8">The sequence shown here is derived from an EMBL/GenBank/DDBJ whole genome shotgun (WGS) entry which is preliminary data.</text>
</comment>
<evidence type="ECO:0000256" key="4">
    <source>
        <dbReference type="ARBA" id="ARBA00023163"/>
    </source>
</evidence>
<gene>
    <name evidence="8" type="ORF">DBV15_12043</name>
</gene>
<reference evidence="8 9" key="1">
    <citation type="journal article" date="2019" name="Philos. Trans. R. Soc. Lond., B, Biol. Sci.">
        <title>Ant behaviour and brain gene expression of defending hosts depend on the ecological success of the intruding social parasite.</title>
        <authorList>
            <person name="Kaur R."/>
            <person name="Stoldt M."/>
            <person name="Jongepier E."/>
            <person name="Feldmeyer B."/>
            <person name="Menzel F."/>
            <person name="Bornberg-Bauer E."/>
            <person name="Foitzik S."/>
        </authorList>
    </citation>
    <scope>NUCLEOTIDE SEQUENCE [LARGE SCALE GENOMIC DNA]</scope>
    <source>
        <tissue evidence="8">Whole body</tissue>
    </source>
</reference>
<proteinExistence type="predicted"/>
<keyword evidence="3" id="KW-0805">Transcription regulation</keyword>
<protein>
    <recommendedName>
        <fullName evidence="2">Regulatory protein zeste</fullName>
    </recommendedName>
</protein>
<keyword evidence="4" id="KW-0804">Transcription</keyword>
<evidence type="ECO:0000313" key="8">
    <source>
        <dbReference type="EMBL" id="TGZ54600.1"/>
    </source>
</evidence>